<dbReference type="EMBL" id="BDOR01000005">
    <property type="protein sequence ID" value="GBF01742.1"/>
    <property type="molecule type" value="Genomic_DNA"/>
</dbReference>
<dbReference type="eggNOG" id="ENOG5030ACH">
    <property type="taxonomic scope" value="Bacteria"/>
</dbReference>
<proteinExistence type="predicted"/>
<evidence type="ECO:0000313" key="5">
    <source>
        <dbReference type="Proteomes" id="UP000277896"/>
    </source>
</evidence>
<dbReference type="Proteomes" id="UP000236162">
    <property type="component" value="Unassembled WGS sequence"/>
</dbReference>
<evidence type="ECO:0000313" key="3">
    <source>
        <dbReference type="EMBL" id="TBX52330.1"/>
    </source>
</evidence>
<reference evidence="3 6" key="3">
    <citation type="submission" date="2019-01" db="EMBL/GenBank/DDBJ databases">
        <title>Draft genome sequence of Lactobacillus paraplantarum OSY-TC318, a Producer of the novel lantibiotic Paraplantaracin TC318.</title>
        <authorList>
            <person name="Hussein W.E."/>
            <person name="Huang E."/>
            <person name="Yousef A.E."/>
        </authorList>
    </citation>
    <scope>NUCLEOTIDE SEQUENCE [LARGE SCALE GENOMIC DNA]</scope>
    <source>
        <strain evidence="3 6">OSY-TC318</strain>
    </source>
</reference>
<dbReference type="Proteomes" id="UP000277896">
    <property type="component" value="Chromosome"/>
</dbReference>
<dbReference type="EMBL" id="CP032744">
    <property type="protein sequence ID" value="AYJ37577.1"/>
    <property type="molecule type" value="Genomic_DNA"/>
</dbReference>
<dbReference type="AlphaFoldDB" id="A0A098R9R2"/>
<sequence length="66" mass="7276">MQEGYLDQRLIGQRFIIKPTDLTDGVAFYGILYHLHAATPLHTDDTVEITAVSAHGLTVTIIAPQQ</sequence>
<dbReference type="HOGENOM" id="CLU_2825710_0_0_9"/>
<dbReference type="KEGG" id="lpx:ASU28_03805"/>
<reference evidence="2 4" key="1">
    <citation type="submission" date="2017-04" db="EMBL/GenBank/DDBJ databases">
        <title>In vitro and in silico characterization of Lactobacillus paraplantarum D2-1, a starter culture for soymilk fermentation.</title>
        <authorList>
            <person name="Endo A."/>
            <person name="Sasaki F."/>
            <person name="Maeno S."/>
            <person name="Kanesaki Y."/>
            <person name="Kubota E."/>
            <person name="Torres G.A."/>
            <person name="Tomita S."/>
            <person name="Nakagawa J."/>
        </authorList>
    </citation>
    <scope>NUCLEOTIDE SEQUENCE [LARGE SCALE GENOMIC DNA]</scope>
    <source>
        <strain evidence="2 4">D2-1</strain>
    </source>
</reference>
<evidence type="ECO:0000313" key="2">
    <source>
        <dbReference type="EMBL" id="GBF01742.1"/>
    </source>
</evidence>
<dbReference type="RefSeq" id="WP_021731968.1">
    <property type="nucleotide sequence ID" value="NZ_AVAI01000131.1"/>
</dbReference>
<keyword evidence="4" id="KW-1185">Reference proteome</keyword>
<evidence type="ECO:0000313" key="6">
    <source>
        <dbReference type="Proteomes" id="UP000292648"/>
    </source>
</evidence>
<protein>
    <submittedName>
        <fullName evidence="3">Uncharacterized protein</fullName>
    </submittedName>
</protein>
<evidence type="ECO:0000313" key="4">
    <source>
        <dbReference type="Proteomes" id="UP000236162"/>
    </source>
</evidence>
<gene>
    <name evidence="3" type="ORF">EUZ87_01570</name>
    <name evidence="1" type="ORF">LP667_01445</name>
    <name evidence="2" type="ORF">LPPLD21_01274</name>
</gene>
<dbReference type="Proteomes" id="UP000292648">
    <property type="component" value="Unassembled WGS sequence"/>
</dbReference>
<reference evidence="1 5" key="2">
    <citation type="submission" date="2018-10" db="EMBL/GenBank/DDBJ databases">
        <title>Genome seuquencing of Lactobacillus species.</title>
        <authorList>
            <person name="Baek C."/>
            <person name="Yi H."/>
        </authorList>
    </citation>
    <scope>NUCLEOTIDE SEQUENCE [LARGE SCALE GENOMIC DNA]</scope>
    <source>
        <strain evidence="1 5">DSM 10667</strain>
    </source>
</reference>
<evidence type="ECO:0000313" key="1">
    <source>
        <dbReference type="EMBL" id="AYJ37577.1"/>
    </source>
</evidence>
<organism evidence="3 6">
    <name type="scientific">Lactiplantibacillus paraplantarum</name>
    <dbReference type="NCBI Taxonomy" id="60520"/>
    <lineage>
        <taxon>Bacteria</taxon>
        <taxon>Bacillati</taxon>
        <taxon>Bacillota</taxon>
        <taxon>Bacilli</taxon>
        <taxon>Lactobacillales</taxon>
        <taxon>Lactobacillaceae</taxon>
        <taxon>Lactiplantibacillus</taxon>
    </lineage>
</organism>
<name>A0A098R9R2_9LACO</name>
<dbReference type="EMBL" id="SEHH01000011">
    <property type="protein sequence ID" value="TBX52330.1"/>
    <property type="molecule type" value="Genomic_DNA"/>
</dbReference>
<accession>A0A098R9R2</accession>